<sequence>MEFIFLILLTCIILLLIFLFFKNYQFQKLFDLLQDNINKNILEQYKQTQEQIERNSELFSKIEKSFSDFQLSFLNLFKDISNSINRAITSNTEKIEEFKLSQQKFNQNLIDNLNKDFITINEKLIRQLQTNFKEIREDISSSLNSNTKKIDEFKDAQQEFKDYILRNININFKEINELVHKRLNEISSKVNERLDNNFKNINETFEKIIGGIARISEAQRKIEELSTEVVSLQNVLTDKKTRGIFAEVQLRNILEAVFGQNDNIYQLQPRLKDGLVPDAIVFIPNEKPLPVDAKFPLENYQRMFEDKKFVQKFKQDIKKHILDINRKYVQHSELMDMAIMFIPAEAVFAEIHAKHQDIIQEAVNRKVWITSPTTFMALLTTISSLIRDAKTREYAKKIQEELIRLSSNFRRYRERWEKLAKHIDIVTKDVKDIHTTTKKISSEFDKIQNVKFLDK</sequence>
<dbReference type="AlphaFoldDB" id="A0A1H0CWA3"/>
<evidence type="ECO:0000313" key="6">
    <source>
        <dbReference type="EMBL" id="SDN62213.1"/>
    </source>
</evidence>
<evidence type="ECO:0000256" key="2">
    <source>
        <dbReference type="ARBA" id="ARBA00009840"/>
    </source>
</evidence>
<organism evidence="6 7">
    <name type="scientific">Desulfonauticus submarinus</name>
    <dbReference type="NCBI Taxonomy" id="206665"/>
    <lineage>
        <taxon>Bacteria</taxon>
        <taxon>Pseudomonadati</taxon>
        <taxon>Thermodesulfobacteriota</taxon>
        <taxon>Desulfovibrionia</taxon>
        <taxon>Desulfovibrionales</taxon>
        <taxon>Desulfonauticaceae</taxon>
        <taxon>Desulfonauticus</taxon>
    </lineage>
</organism>
<dbReference type="Pfam" id="PF02646">
    <property type="entry name" value="RmuC"/>
    <property type="match status" value="1"/>
</dbReference>
<name>A0A1H0CWA3_9BACT</name>
<accession>A0A1H0CWA3</accession>
<evidence type="ECO:0000256" key="5">
    <source>
        <dbReference type="SAM" id="Coils"/>
    </source>
</evidence>
<evidence type="ECO:0000313" key="7">
    <source>
        <dbReference type="Proteomes" id="UP000199602"/>
    </source>
</evidence>
<dbReference type="GO" id="GO:0006310">
    <property type="term" value="P:DNA recombination"/>
    <property type="evidence" value="ECO:0007669"/>
    <property type="project" value="UniProtKB-KW"/>
</dbReference>
<comment type="function">
    <text evidence="1">Involved in DNA recombination.</text>
</comment>
<reference evidence="6 7" key="1">
    <citation type="submission" date="2016-10" db="EMBL/GenBank/DDBJ databases">
        <authorList>
            <person name="de Groot N.N."/>
        </authorList>
    </citation>
    <scope>NUCLEOTIDE SEQUENCE [LARGE SCALE GENOMIC DNA]</scope>
    <source>
        <strain evidence="6 7">DSM 15269</strain>
    </source>
</reference>
<keyword evidence="4" id="KW-0233">DNA recombination</keyword>
<protein>
    <submittedName>
        <fullName evidence="6">DNA recombination protein RmuC</fullName>
    </submittedName>
</protein>
<dbReference type="EMBL" id="FNIN01000003">
    <property type="protein sequence ID" value="SDN62213.1"/>
    <property type="molecule type" value="Genomic_DNA"/>
</dbReference>
<dbReference type="RefSeq" id="WP_092064568.1">
    <property type="nucleotide sequence ID" value="NZ_FNIN01000003.1"/>
</dbReference>
<dbReference type="PANTHER" id="PTHR30563">
    <property type="entry name" value="DNA RECOMBINATION PROTEIN RMUC"/>
    <property type="match status" value="1"/>
</dbReference>
<keyword evidence="7" id="KW-1185">Reference proteome</keyword>
<proteinExistence type="inferred from homology"/>
<dbReference type="Proteomes" id="UP000199602">
    <property type="component" value="Unassembled WGS sequence"/>
</dbReference>
<keyword evidence="3 5" id="KW-0175">Coiled coil</keyword>
<evidence type="ECO:0000256" key="4">
    <source>
        <dbReference type="ARBA" id="ARBA00023172"/>
    </source>
</evidence>
<dbReference type="OrthoDB" id="9765111at2"/>
<dbReference type="InterPro" id="IPR003798">
    <property type="entry name" value="DNA_recombination_RmuC"/>
</dbReference>
<comment type="similarity">
    <text evidence="2">Belongs to the RmuC family.</text>
</comment>
<gene>
    <name evidence="6" type="ORF">SAMN04488516_103215</name>
</gene>
<evidence type="ECO:0000256" key="1">
    <source>
        <dbReference type="ARBA" id="ARBA00003416"/>
    </source>
</evidence>
<dbReference type="PANTHER" id="PTHR30563:SF0">
    <property type="entry name" value="DNA RECOMBINATION PROTEIN RMUC"/>
    <property type="match status" value="1"/>
</dbReference>
<feature type="coiled-coil region" evidence="5">
    <location>
        <begin position="215"/>
        <end position="242"/>
    </location>
</feature>
<evidence type="ECO:0000256" key="3">
    <source>
        <dbReference type="ARBA" id="ARBA00023054"/>
    </source>
</evidence>